<dbReference type="AlphaFoldDB" id="D8QKU7"/>
<name>D8QKU7_SCHCM</name>
<dbReference type="OrthoDB" id="2909371at2759"/>
<keyword evidence="3" id="KW-1185">Reference proteome</keyword>
<feature type="non-terminal residue" evidence="2">
    <location>
        <position position="456"/>
    </location>
</feature>
<dbReference type="EMBL" id="GL377317">
    <property type="protein sequence ID" value="EFI91405.1"/>
    <property type="molecule type" value="Genomic_DNA"/>
</dbReference>
<reference evidence="2 3" key="1">
    <citation type="journal article" date="2010" name="Nat. Biotechnol.">
        <title>Genome sequence of the model mushroom Schizophyllum commune.</title>
        <authorList>
            <person name="Ohm R.A."/>
            <person name="de Jong J.F."/>
            <person name="Lugones L.G."/>
            <person name="Aerts A."/>
            <person name="Kothe E."/>
            <person name="Stajich J.E."/>
            <person name="de Vries R.P."/>
            <person name="Record E."/>
            <person name="Levasseur A."/>
            <person name="Baker S.E."/>
            <person name="Bartholomew K.A."/>
            <person name="Coutinho P.M."/>
            <person name="Erdmann S."/>
            <person name="Fowler T.J."/>
            <person name="Gathman A.C."/>
            <person name="Lombard V."/>
            <person name="Henrissat B."/>
            <person name="Knabe N."/>
            <person name="Kuees U."/>
            <person name="Lilly W.W."/>
            <person name="Lindquist E."/>
            <person name="Lucas S."/>
            <person name="Magnuson J.K."/>
            <person name="Piumi F."/>
            <person name="Raudaskoski M."/>
            <person name="Salamov A."/>
            <person name="Schmutz J."/>
            <person name="Schwarze F.W.M.R."/>
            <person name="vanKuyk P.A."/>
            <person name="Horton J.S."/>
            <person name="Grigoriev I.V."/>
            <person name="Woesten H.A.B."/>
        </authorList>
    </citation>
    <scope>NUCLEOTIDE SEQUENCE [LARGE SCALE GENOMIC DNA]</scope>
    <source>
        <strain evidence="3">H4-8 / FGSC 9210</strain>
    </source>
</reference>
<dbReference type="HOGENOM" id="CLU_048631_0_0_1"/>
<organism evidence="3">
    <name type="scientific">Schizophyllum commune (strain H4-8 / FGSC 9210)</name>
    <name type="common">Split gill fungus</name>
    <dbReference type="NCBI Taxonomy" id="578458"/>
    <lineage>
        <taxon>Eukaryota</taxon>
        <taxon>Fungi</taxon>
        <taxon>Dikarya</taxon>
        <taxon>Basidiomycota</taxon>
        <taxon>Agaricomycotina</taxon>
        <taxon>Agaricomycetes</taxon>
        <taxon>Agaricomycetidae</taxon>
        <taxon>Agaricales</taxon>
        <taxon>Schizophyllaceae</taxon>
        <taxon>Schizophyllum</taxon>
    </lineage>
</organism>
<gene>
    <name evidence="2" type="ORF">SCHCODRAFT_114463</name>
</gene>
<dbReference type="GeneID" id="9592949"/>
<dbReference type="Proteomes" id="UP000007431">
    <property type="component" value="Unassembled WGS sequence"/>
</dbReference>
<evidence type="ECO:0000313" key="3">
    <source>
        <dbReference type="Proteomes" id="UP000007431"/>
    </source>
</evidence>
<evidence type="ECO:0000313" key="2">
    <source>
        <dbReference type="EMBL" id="EFI91405.1"/>
    </source>
</evidence>
<protein>
    <submittedName>
        <fullName evidence="2">Uncharacterized protein</fullName>
    </submittedName>
</protein>
<dbReference type="RefSeq" id="XP_003026308.1">
    <property type="nucleotide sequence ID" value="XM_003026262.1"/>
</dbReference>
<accession>D8QKU7</accession>
<feature type="region of interest" description="Disordered" evidence="1">
    <location>
        <begin position="1"/>
        <end position="70"/>
    </location>
</feature>
<dbReference type="VEuPathDB" id="FungiDB:SCHCODRAFT_02673611"/>
<dbReference type="InParanoid" id="D8QKU7"/>
<proteinExistence type="predicted"/>
<feature type="compositionally biased region" description="Gly residues" evidence="1">
    <location>
        <begin position="1"/>
        <end position="11"/>
    </location>
</feature>
<dbReference type="KEGG" id="scm:SCHCO_02673611"/>
<sequence length="456" mass="51543">MKGASAAGGAGRSVLPPSPVLPLTQCPPETLGALQADAGKDLQRVVGQKPDPTSRLEDTTPSTPDRTKQPPCYIDRLPTELLCRIFMLCGDPYPRFGFPGDVHMHVGHSIIDFYACTTVLISRVCSRWSTVTRGYPLLWTMVDLASPRAFDLVVLRLCLMYSVGLPMTLRLHSGLGYCASLSEARHREILRRFLHIVVNASERWAELSIHIDDQYDTLRTLLARPQNAYSSLRRVSVDNRAPGRASTVRELYQKFYASESLDGVAFWDSLAPPYLTLHDAPLQRLTRISVRYMRDPQSLFSHLYSCQGLEVLDLSAQLPSGVKRNEAYVLRRPLELPQLKILSLAGRLDWTQFLAHLMAPRLDRLDMRWYIDKVIIDMLDRSAAHLRMLTVFEPPMDLPEFFLRSPAMQYLQILRYDPGIGSEGPVDITPFVPSGVRCFTEDYDDAENAYHEFSTS</sequence>
<dbReference type="SUPFAM" id="SSF52047">
    <property type="entry name" value="RNI-like"/>
    <property type="match status" value="1"/>
</dbReference>
<evidence type="ECO:0000256" key="1">
    <source>
        <dbReference type="SAM" id="MobiDB-lite"/>
    </source>
</evidence>